<dbReference type="EMBL" id="MCGQ01000055">
    <property type="protein sequence ID" value="OXY88390.1"/>
    <property type="molecule type" value="Genomic_DNA"/>
</dbReference>
<evidence type="ECO:0000313" key="2">
    <source>
        <dbReference type="Proteomes" id="UP000215483"/>
    </source>
</evidence>
<keyword evidence="2" id="KW-1185">Reference proteome</keyword>
<sequence length="486" mass="55695">MELPTDLVSAFKRGLGAVFLGAGASASAGLPDRQQVATALARDLRLPRPDNGRGFPASELIKIPQYYENRYNRRRLVNRLQELMEVKRFADSEVHNLITQLPCDTYYTTNHDELLEETLRQQHQGFAAVVSEEAARTFAERRGKVVRKIHGTISQPDTLIVTRSDYADFASESRFSIDALRNDLTQRVFLFVGYSLTDPDFNSIYDHVLYGMGRMRQTHFICINGPTDLEVQDLRQCGIEVIDLALWPGRTEAQRLISFLQALAEATSAMVHVERFFCGVRQGERVPMIVRSVLNEEETSVYYPDCDIRVAQEVEKALQAMGCEPELVPSVLAEARFDEYLQQNLVLICSPLGNSFTARVFDRLEERTTNICIRFRMDDDRGYLEDIKTGTRYVPDRPADADPQRIQYDYSVIARYRNPWADDKYLFIMAGLNAIGTHAVSRFLSNLMNYRKLPRSQDDSVLLLRVSYRAYDPYRFISEEEPFAEL</sequence>
<proteinExistence type="predicted"/>
<dbReference type="SUPFAM" id="SSF52467">
    <property type="entry name" value="DHS-like NAD/FAD-binding domain"/>
    <property type="match status" value="1"/>
</dbReference>
<name>A0A233RYB6_STRDA</name>
<dbReference type="Proteomes" id="UP000215483">
    <property type="component" value="Unassembled WGS sequence"/>
</dbReference>
<accession>A0A233RYB6</accession>
<evidence type="ECO:0000313" key="1">
    <source>
        <dbReference type="EMBL" id="OXY88390.1"/>
    </source>
</evidence>
<reference evidence="1 2" key="1">
    <citation type="submission" date="2016-07" db="EMBL/GenBank/DDBJ databases">
        <title>Draft genome of Streptomyces diastatochromogenes.</title>
        <authorList>
            <person name="Podduturi R."/>
            <person name="Lukassen M.B."/>
            <person name="Clausen N."/>
            <person name="Nielsen J.L."/>
            <person name="Jorgensen N.O."/>
        </authorList>
    </citation>
    <scope>NUCLEOTIDE SEQUENCE [LARGE SCALE GENOMIC DNA]</scope>
    <source>
        <strain evidence="1 2">DSM 40608</strain>
    </source>
</reference>
<protein>
    <submittedName>
        <fullName evidence="1">Uncharacterized protein</fullName>
    </submittedName>
</protein>
<organism evidence="1 2">
    <name type="scientific">Streptomyces diastatochromogenes</name>
    <dbReference type="NCBI Taxonomy" id="42236"/>
    <lineage>
        <taxon>Bacteria</taxon>
        <taxon>Bacillati</taxon>
        <taxon>Actinomycetota</taxon>
        <taxon>Actinomycetes</taxon>
        <taxon>Kitasatosporales</taxon>
        <taxon>Streptomycetaceae</taxon>
        <taxon>Streptomyces</taxon>
    </lineage>
</organism>
<dbReference type="InterPro" id="IPR029035">
    <property type="entry name" value="DHS-like_NAD/FAD-binding_dom"/>
</dbReference>
<dbReference type="OrthoDB" id="5241047at2"/>
<dbReference type="AlphaFoldDB" id="A0A233RYB6"/>
<comment type="caution">
    <text evidence="1">The sequence shown here is derived from an EMBL/GenBank/DDBJ whole genome shotgun (WGS) entry which is preliminary data.</text>
</comment>
<dbReference type="Pfam" id="PF13289">
    <property type="entry name" value="SIR2_2"/>
    <property type="match status" value="1"/>
</dbReference>
<dbReference type="RefSeq" id="WP_094222292.1">
    <property type="nucleotide sequence ID" value="NZ_MCGQ01000055.1"/>
</dbReference>
<gene>
    <name evidence="1" type="ORF">BEK98_42150</name>
</gene>